<feature type="transmembrane region" description="Helical" evidence="6">
    <location>
        <begin position="276"/>
        <end position="302"/>
    </location>
</feature>
<dbReference type="STRING" id="39492.ERS852540_01839"/>
<feature type="transmembrane region" description="Helical" evidence="6">
    <location>
        <begin position="192"/>
        <end position="211"/>
    </location>
</feature>
<protein>
    <submittedName>
        <fullName evidence="7">Rod shape-determining protein RodA</fullName>
    </submittedName>
</protein>
<feature type="transmembrane region" description="Helical" evidence="6">
    <location>
        <begin position="170"/>
        <end position="186"/>
    </location>
</feature>
<proteinExistence type="predicted"/>
<dbReference type="GO" id="GO:0005886">
    <property type="term" value="C:plasma membrane"/>
    <property type="evidence" value="ECO:0007669"/>
    <property type="project" value="TreeGrafter"/>
</dbReference>
<dbReference type="PROSITE" id="PS51257">
    <property type="entry name" value="PROKAR_LIPOPROTEIN"/>
    <property type="match status" value="1"/>
</dbReference>
<evidence type="ECO:0000256" key="3">
    <source>
        <dbReference type="ARBA" id="ARBA00022960"/>
    </source>
</evidence>
<dbReference type="InterPro" id="IPR001182">
    <property type="entry name" value="FtsW/RodA"/>
</dbReference>
<dbReference type="PANTHER" id="PTHR30474">
    <property type="entry name" value="CELL CYCLE PROTEIN"/>
    <property type="match status" value="1"/>
</dbReference>
<evidence type="ECO:0000256" key="2">
    <source>
        <dbReference type="ARBA" id="ARBA00022692"/>
    </source>
</evidence>
<dbReference type="GO" id="GO:0051301">
    <property type="term" value="P:cell division"/>
    <property type="evidence" value="ECO:0007669"/>
    <property type="project" value="InterPro"/>
</dbReference>
<feature type="transmembrane region" description="Helical" evidence="6">
    <location>
        <begin position="347"/>
        <end position="370"/>
    </location>
</feature>
<dbReference type="OrthoDB" id="9812661at2"/>
<feature type="transmembrane region" description="Helical" evidence="6">
    <location>
        <begin position="18"/>
        <end position="35"/>
    </location>
</feature>
<dbReference type="GO" id="GO:0015648">
    <property type="term" value="F:lipid-linked peptidoglycan transporter activity"/>
    <property type="evidence" value="ECO:0007669"/>
    <property type="project" value="TreeGrafter"/>
</dbReference>
<feature type="transmembrane region" description="Helical" evidence="6">
    <location>
        <begin position="55"/>
        <end position="73"/>
    </location>
</feature>
<evidence type="ECO:0000313" key="8">
    <source>
        <dbReference type="Proteomes" id="UP000095662"/>
    </source>
</evidence>
<dbReference type="Proteomes" id="UP000095662">
    <property type="component" value="Unassembled WGS sequence"/>
</dbReference>
<evidence type="ECO:0000256" key="1">
    <source>
        <dbReference type="ARBA" id="ARBA00004141"/>
    </source>
</evidence>
<dbReference type="InterPro" id="IPR018365">
    <property type="entry name" value="Cell_cycle_FtsW-rel_CS"/>
</dbReference>
<dbReference type="Pfam" id="PF01098">
    <property type="entry name" value="FTSW_RODA_SPOVE"/>
    <property type="match status" value="1"/>
</dbReference>
<keyword evidence="4 6" id="KW-1133">Transmembrane helix</keyword>
<name>A0A174ZNP2_9FIRM</name>
<feature type="transmembrane region" description="Helical" evidence="6">
    <location>
        <begin position="314"/>
        <end position="341"/>
    </location>
</feature>
<dbReference type="PROSITE" id="PS00428">
    <property type="entry name" value="FTSW_RODA_SPOVE"/>
    <property type="match status" value="1"/>
</dbReference>
<evidence type="ECO:0000256" key="6">
    <source>
        <dbReference type="SAM" id="Phobius"/>
    </source>
</evidence>
<accession>A0A174ZNP2</accession>
<evidence type="ECO:0000256" key="5">
    <source>
        <dbReference type="ARBA" id="ARBA00023136"/>
    </source>
</evidence>
<dbReference type="GO" id="GO:0008360">
    <property type="term" value="P:regulation of cell shape"/>
    <property type="evidence" value="ECO:0007669"/>
    <property type="project" value="UniProtKB-KW"/>
</dbReference>
<feature type="transmembrane region" description="Helical" evidence="6">
    <location>
        <begin position="245"/>
        <end position="264"/>
    </location>
</feature>
<comment type="subcellular location">
    <subcellularLocation>
        <location evidence="1">Membrane</location>
        <topology evidence="1">Multi-pass membrane protein</topology>
    </subcellularLocation>
</comment>
<dbReference type="EMBL" id="CZBY01000015">
    <property type="protein sequence ID" value="CUQ89003.1"/>
    <property type="molecule type" value="Genomic_DNA"/>
</dbReference>
<reference evidence="7 8" key="1">
    <citation type="submission" date="2015-09" db="EMBL/GenBank/DDBJ databases">
        <authorList>
            <consortium name="Pathogen Informatics"/>
        </authorList>
    </citation>
    <scope>NUCLEOTIDE SEQUENCE [LARGE SCALE GENOMIC DNA]</scope>
    <source>
        <strain evidence="7 8">2789STDY5834928</strain>
    </source>
</reference>
<sequence>MKLILSKIKTYFGKLDKLLLFMCMGIACFAVFIQYTLYENDISSAVTASQYKTQIIAFIAGLVIAMALAAINYKYLAKLWFIYVPLAMGLTLLLFTPLGIQREGADDIGWLDLGIMTIQPSEILKLAFILSLAVHLSKVEDRMNEPIHFILLCIHGAIPTLLIRQTGDDGSALVFLFIFICMMFAAGLSWKYLVMIAVAIPPAVYVLWNYLMQPHQQKRFQVLWDAQMQEDEALGIYMQQRVGKIALGSGGLTGLGLSGGDYTYVPEIHNDFIFSYIGMTMGLLGCLLVVGLIAALSLKILSNASGAKDTLGRLICIGVFALIVFHTTVNIGMVLGIAPVIGIPLPFFSAGGTSGMCLFAAIGLVLSVSYHNSTKYRMFYTEKD</sequence>
<keyword evidence="3" id="KW-0133">Cell shape</keyword>
<keyword evidence="2 6" id="KW-0812">Transmembrane</keyword>
<feature type="transmembrane region" description="Helical" evidence="6">
    <location>
        <begin position="80"/>
        <end position="100"/>
    </location>
</feature>
<organism evidence="7 8">
    <name type="scientific">[Eubacterium] siraeum</name>
    <dbReference type="NCBI Taxonomy" id="39492"/>
    <lineage>
        <taxon>Bacteria</taxon>
        <taxon>Bacillati</taxon>
        <taxon>Bacillota</taxon>
        <taxon>Clostridia</taxon>
        <taxon>Eubacteriales</taxon>
        <taxon>Oscillospiraceae</taxon>
        <taxon>Oscillospiraceae incertae sedis</taxon>
    </lineage>
</organism>
<evidence type="ECO:0000256" key="4">
    <source>
        <dbReference type="ARBA" id="ARBA00022989"/>
    </source>
</evidence>
<dbReference type="GO" id="GO:0032153">
    <property type="term" value="C:cell division site"/>
    <property type="evidence" value="ECO:0007669"/>
    <property type="project" value="TreeGrafter"/>
</dbReference>
<feature type="transmembrane region" description="Helical" evidence="6">
    <location>
        <begin position="146"/>
        <end position="163"/>
    </location>
</feature>
<gene>
    <name evidence="7" type="primary">mrdB</name>
    <name evidence="7" type="ORF">ERS852540_01839</name>
</gene>
<dbReference type="PANTHER" id="PTHR30474:SF1">
    <property type="entry name" value="PEPTIDOGLYCAN GLYCOSYLTRANSFERASE MRDB"/>
    <property type="match status" value="1"/>
</dbReference>
<dbReference type="AlphaFoldDB" id="A0A174ZNP2"/>
<evidence type="ECO:0000313" key="7">
    <source>
        <dbReference type="EMBL" id="CUQ89003.1"/>
    </source>
</evidence>
<keyword evidence="5 6" id="KW-0472">Membrane</keyword>